<sequence length="262" mass="28445">MSSSDRSHTMRTRLADGEVLLGVLDNVYDPSLVEFYGELGVDFVWLDLEHAGPSPWDAPALEALLRAAERTGIEPLVRLPTLDPSTVRKVRDAGVRSLFLPRVESVEEVEHAIRAAYFEYDGEPGDRGLASPRARRWGLADDYVSTQDESALVGVTIETKEAVENLDAILHVPHLGFVFIGPLDLSVSLGHPNELDHPDVVDAVETIRQKATDAGIPVGGLGFGTDDVNEKIEQGYQLLNLGSTTGALQGVVSGWLDDVDRP</sequence>
<dbReference type="GO" id="GO:0046872">
    <property type="term" value="F:metal ion binding"/>
    <property type="evidence" value="ECO:0007669"/>
    <property type="project" value="UniProtKB-KW"/>
</dbReference>
<protein>
    <submittedName>
        <fullName evidence="5">HpcH/HpaI aldolase</fullName>
    </submittedName>
</protein>
<dbReference type="OrthoDB" id="142679at2157"/>
<dbReference type="PATRIC" id="fig|1210908.3.peg.140"/>
<dbReference type="SUPFAM" id="SSF51621">
    <property type="entry name" value="Phosphoenolpyruvate/pyruvate domain"/>
    <property type="match status" value="1"/>
</dbReference>
<accession>J2ZK55</accession>
<evidence type="ECO:0000256" key="2">
    <source>
        <dbReference type="ARBA" id="ARBA00022723"/>
    </source>
</evidence>
<keyword evidence="3" id="KW-0456">Lyase</keyword>
<feature type="domain" description="HpcH/HpaI aldolase/citrate lyase" evidence="4">
    <location>
        <begin position="29"/>
        <end position="246"/>
    </location>
</feature>
<dbReference type="InterPro" id="IPR040442">
    <property type="entry name" value="Pyrv_kinase-like_dom_sf"/>
</dbReference>
<evidence type="ECO:0000256" key="1">
    <source>
        <dbReference type="ARBA" id="ARBA00005568"/>
    </source>
</evidence>
<dbReference type="EMBL" id="ALJD01000002">
    <property type="protein sequence ID" value="EJN61105.1"/>
    <property type="molecule type" value="Genomic_DNA"/>
</dbReference>
<dbReference type="Gene3D" id="3.20.20.60">
    <property type="entry name" value="Phosphoenolpyruvate-binding domains"/>
    <property type="match status" value="1"/>
</dbReference>
<dbReference type="InterPro" id="IPR005000">
    <property type="entry name" value="Aldolase/citrate-lyase_domain"/>
</dbReference>
<dbReference type="PANTHER" id="PTHR30502">
    <property type="entry name" value="2-KETO-3-DEOXY-L-RHAMNONATE ALDOLASE"/>
    <property type="match status" value="1"/>
</dbReference>
<dbReference type="GO" id="GO:0016832">
    <property type="term" value="F:aldehyde-lyase activity"/>
    <property type="evidence" value="ECO:0007669"/>
    <property type="project" value="TreeGrafter"/>
</dbReference>
<dbReference type="AlphaFoldDB" id="J2ZK55"/>
<dbReference type="PANTHER" id="PTHR30502:SF0">
    <property type="entry name" value="PHOSPHOENOLPYRUVATE CARBOXYLASE FAMILY PROTEIN"/>
    <property type="match status" value="1"/>
</dbReference>
<dbReference type="Pfam" id="PF03328">
    <property type="entry name" value="HpcH_HpaI"/>
    <property type="match status" value="1"/>
</dbReference>
<dbReference type="RefSeq" id="WP_009365490.1">
    <property type="nucleotide sequence ID" value="NZ_ALJD01000002.1"/>
</dbReference>
<evidence type="ECO:0000256" key="3">
    <source>
        <dbReference type="ARBA" id="ARBA00023239"/>
    </source>
</evidence>
<reference evidence="5 6" key="1">
    <citation type="journal article" date="2012" name="J. Bacteriol.">
        <title>Draft Genome Sequence of the Extremely Halophilic Archaeon Halogranum salarium B-1T.</title>
        <authorList>
            <person name="Kim K.K."/>
            <person name="Lee K.C."/>
            <person name="Lee J.S."/>
        </authorList>
    </citation>
    <scope>NUCLEOTIDE SEQUENCE [LARGE SCALE GENOMIC DNA]</scope>
    <source>
        <strain evidence="5 6">B-1</strain>
    </source>
</reference>
<dbReference type="InterPro" id="IPR015813">
    <property type="entry name" value="Pyrv/PenolPyrv_kinase-like_dom"/>
</dbReference>
<evidence type="ECO:0000313" key="5">
    <source>
        <dbReference type="EMBL" id="EJN61105.1"/>
    </source>
</evidence>
<proteinExistence type="inferred from homology"/>
<comment type="caution">
    <text evidence="5">The sequence shown here is derived from an EMBL/GenBank/DDBJ whole genome shotgun (WGS) entry which is preliminary data.</text>
</comment>
<dbReference type="GO" id="GO:0005737">
    <property type="term" value="C:cytoplasm"/>
    <property type="evidence" value="ECO:0007669"/>
    <property type="project" value="TreeGrafter"/>
</dbReference>
<comment type="similarity">
    <text evidence="1">Belongs to the HpcH/HpaI aldolase family.</text>
</comment>
<keyword evidence="2" id="KW-0479">Metal-binding</keyword>
<dbReference type="InterPro" id="IPR050251">
    <property type="entry name" value="HpcH-HpaI_aldolase"/>
</dbReference>
<evidence type="ECO:0000259" key="4">
    <source>
        <dbReference type="Pfam" id="PF03328"/>
    </source>
</evidence>
<name>J2ZK55_9EURY</name>
<dbReference type="Proteomes" id="UP000007813">
    <property type="component" value="Unassembled WGS sequence"/>
</dbReference>
<evidence type="ECO:0000313" key="6">
    <source>
        <dbReference type="Proteomes" id="UP000007813"/>
    </source>
</evidence>
<gene>
    <name evidence="5" type="ORF">HSB1_01460</name>
</gene>
<organism evidence="5 6">
    <name type="scientific">Halogranum salarium B-1</name>
    <dbReference type="NCBI Taxonomy" id="1210908"/>
    <lineage>
        <taxon>Archaea</taxon>
        <taxon>Methanobacteriati</taxon>
        <taxon>Methanobacteriota</taxon>
        <taxon>Stenosarchaea group</taxon>
        <taxon>Halobacteria</taxon>
        <taxon>Halobacteriales</taxon>
        <taxon>Haloferacaceae</taxon>
    </lineage>
</organism>
<dbReference type="eggNOG" id="arCOG04974">
    <property type="taxonomic scope" value="Archaea"/>
</dbReference>